<dbReference type="AlphaFoldDB" id="A0A9X8MQ15"/>
<dbReference type="EMBL" id="FRBK01000004">
    <property type="protein sequence ID" value="SHL39965.1"/>
    <property type="molecule type" value="Genomic_DNA"/>
</dbReference>
<reference evidence="3" key="1">
    <citation type="submission" date="2016-11" db="EMBL/GenBank/DDBJ databases">
        <authorList>
            <person name="Jaros S."/>
            <person name="Januszkiewicz K."/>
            <person name="Wedrychowicz H."/>
        </authorList>
    </citation>
    <scope>NUCLEOTIDE SEQUENCE [LARGE SCALE GENOMIC DNA]</scope>
    <source>
        <strain evidence="3">CGMCC 4.3555</strain>
    </source>
</reference>
<sequence length="86" mass="8962">MSASSKWSTDAPVLPSHSAIARHSGADEVGGRPPTSTRRRYPPSAVGGNLSCAHVRLPPRHPAPLNNCPGQEAGKGLGDIEGNDER</sequence>
<feature type="region of interest" description="Disordered" evidence="1">
    <location>
        <begin position="63"/>
        <end position="86"/>
    </location>
</feature>
<accession>A0A9X8MQ15</accession>
<comment type="caution">
    <text evidence="2">The sequence shown here is derived from an EMBL/GenBank/DDBJ whole genome shotgun (WGS) entry which is preliminary data.</text>
</comment>
<evidence type="ECO:0000256" key="1">
    <source>
        <dbReference type="SAM" id="MobiDB-lite"/>
    </source>
</evidence>
<evidence type="ECO:0000313" key="2">
    <source>
        <dbReference type="EMBL" id="SHL39965.1"/>
    </source>
</evidence>
<feature type="region of interest" description="Disordered" evidence="1">
    <location>
        <begin position="1"/>
        <end position="47"/>
    </location>
</feature>
<proteinExistence type="predicted"/>
<evidence type="ECO:0000313" key="3">
    <source>
        <dbReference type="Proteomes" id="UP000184388"/>
    </source>
</evidence>
<gene>
    <name evidence="2" type="ORF">SAMN05216268_104179</name>
</gene>
<organism evidence="2 3">
    <name type="scientific">Streptomyces yunnanensis</name>
    <dbReference type="NCBI Taxonomy" id="156453"/>
    <lineage>
        <taxon>Bacteria</taxon>
        <taxon>Bacillati</taxon>
        <taxon>Actinomycetota</taxon>
        <taxon>Actinomycetes</taxon>
        <taxon>Kitasatosporales</taxon>
        <taxon>Streptomycetaceae</taxon>
        <taxon>Streptomyces</taxon>
    </lineage>
</organism>
<dbReference type="Proteomes" id="UP000184388">
    <property type="component" value="Unassembled WGS sequence"/>
</dbReference>
<name>A0A9X8MQ15_9ACTN</name>
<protein>
    <submittedName>
        <fullName evidence="2">Uncharacterized protein</fullName>
    </submittedName>
</protein>